<dbReference type="Pfam" id="PF12874">
    <property type="entry name" value="zf-met"/>
    <property type="match status" value="1"/>
</dbReference>
<dbReference type="KEGG" id="xma:102223334"/>
<sequence length="388" mass="43367">MVRQTRRTDRCFLPAAGGGVSKVRFPAGPPAQQAPGSCDARPHSSAAAREKRAADGWSQGGQGSDGGTGEVQLKRARQNGTEEAAALANRNKAPGSCDPGGDGSGSDQQGAAEDSRAAQLQSVASLKVTIQQSSDSREFGPADRNSTALHCHVCNVTCRSPQVFQEHMSRREHLRKLQDITQSIQLNAGPLLDRGRRPQAQRWCDTCQVHFRGDIIVHRRTEQHKACKQRGRPFCPVCQRHFRTPRKFVEHIKSVEHKEQVQLGDEQEEELITVDALGCFEEEEEEVEVVDEDEETAPSEVQGSETVDAKESEEEEDEFDPQLTYGSSFVVPVRGFVCRLCNKFFYRETAARHTHCRTHTHFLNLQNHRAQKRREEEEEDEDRSALTS</sequence>
<dbReference type="PROSITE" id="PS00028">
    <property type="entry name" value="ZINC_FINGER_C2H2_1"/>
    <property type="match status" value="1"/>
</dbReference>
<accession>A0A3B5QUR1</accession>
<dbReference type="GO" id="GO:0008270">
    <property type="term" value="F:zinc ion binding"/>
    <property type="evidence" value="ECO:0007669"/>
    <property type="project" value="UniProtKB-KW"/>
</dbReference>
<dbReference type="SUPFAM" id="SSF57667">
    <property type="entry name" value="beta-beta-alpha zinc fingers"/>
    <property type="match status" value="2"/>
</dbReference>
<evidence type="ECO:0000256" key="4">
    <source>
        <dbReference type="SAM" id="MobiDB-lite"/>
    </source>
</evidence>
<feature type="compositionally biased region" description="Acidic residues" evidence="4">
    <location>
        <begin position="287"/>
        <end position="297"/>
    </location>
</feature>
<dbReference type="GeneTree" id="ENSGT00440000039084"/>
<dbReference type="GeneID" id="102223334"/>
<dbReference type="Proteomes" id="UP000002852">
    <property type="component" value="Unassembled WGS sequence"/>
</dbReference>
<feature type="region of interest" description="Disordered" evidence="4">
    <location>
        <begin position="287"/>
        <end position="321"/>
    </location>
</feature>
<dbReference type="OMA" id="CRTRTHY"/>
<keyword evidence="7" id="KW-1185">Reference proteome</keyword>
<reference evidence="6" key="3">
    <citation type="submission" date="2025-08" db="UniProtKB">
        <authorList>
            <consortium name="Ensembl"/>
        </authorList>
    </citation>
    <scope>IDENTIFICATION</scope>
    <source>
        <strain evidence="6">JP 163 A</strain>
    </source>
</reference>
<reference evidence="7" key="2">
    <citation type="journal article" date="2013" name="Nat. Genet.">
        <title>The genome of the platyfish, Xiphophorus maculatus, provides insights into evolutionary adaptation and several complex traits.</title>
        <authorList>
            <person name="Schartl M."/>
            <person name="Walter R.B."/>
            <person name="Shen Y."/>
            <person name="Garcia T."/>
            <person name="Catchen J."/>
            <person name="Amores A."/>
            <person name="Braasch I."/>
            <person name="Chalopin D."/>
            <person name="Volff J.N."/>
            <person name="Lesch K.P."/>
            <person name="Bisazza A."/>
            <person name="Minx P."/>
            <person name="Hillier L."/>
            <person name="Wilson R.K."/>
            <person name="Fuerstenberg S."/>
            <person name="Boore J."/>
            <person name="Searle S."/>
            <person name="Postlethwait J.H."/>
            <person name="Warren W.C."/>
        </authorList>
    </citation>
    <scope>NUCLEOTIDE SEQUENCE [LARGE SCALE GENOMIC DNA]</scope>
    <source>
        <strain evidence="7">JP 163 A</strain>
    </source>
</reference>
<feature type="compositionally biased region" description="Basic and acidic residues" evidence="4">
    <location>
        <begin position="1"/>
        <end position="10"/>
    </location>
</feature>
<dbReference type="RefSeq" id="XP_014330146.2">
    <property type="nucleotide sequence ID" value="XM_014474660.2"/>
</dbReference>
<dbReference type="Pfam" id="PF12171">
    <property type="entry name" value="zf-C2H2_jaz"/>
    <property type="match status" value="1"/>
</dbReference>
<dbReference type="PANTHER" id="PTHR15491:SF12">
    <property type="entry name" value="CDKN1A INTERACTING ZINC FINGER PROTEIN 1B ISOFORM X1-RELATED"/>
    <property type="match status" value="1"/>
</dbReference>
<dbReference type="InterPro" id="IPR056345">
    <property type="entry name" value="Znf-C2H2_CIZ1"/>
</dbReference>
<dbReference type="Pfam" id="PF23330">
    <property type="entry name" value="zf-C2H2_14"/>
    <property type="match status" value="1"/>
</dbReference>
<evidence type="ECO:0000256" key="1">
    <source>
        <dbReference type="ARBA" id="ARBA00022723"/>
    </source>
</evidence>
<dbReference type="CTD" id="406846"/>
<feature type="compositionally biased region" description="Acidic residues" evidence="4">
    <location>
        <begin position="311"/>
        <end position="320"/>
    </location>
</feature>
<feature type="compositionally biased region" description="Gly residues" evidence="4">
    <location>
        <begin position="58"/>
        <end position="69"/>
    </location>
</feature>
<evidence type="ECO:0000256" key="3">
    <source>
        <dbReference type="ARBA" id="ARBA00022833"/>
    </source>
</evidence>
<dbReference type="STRING" id="8083.ENSXMAP00000034973"/>
<dbReference type="InterPro" id="IPR003604">
    <property type="entry name" value="Matrin/U1-like-C_Znf_C2H2"/>
</dbReference>
<reference evidence="7" key="1">
    <citation type="submission" date="2012-01" db="EMBL/GenBank/DDBJ databases">
        <authorList>
            <person name="Walter R."/>
            <person name="Schartl M."/>
            <person name="Warren W."/>
        </authorList>
    </citation>
    <scope>NUCLEOTIDE SEQUENCE [LARGE SCALE GENOMIC DNA]</scope>
    <source>
        <strain evidence="7">JP 163 A</strain>
    </source>
</reference>
<dbReference type="InParanoid" id="A0A3B5QUR1"/>
<keyword evidence="2" id="KW-0863">Zinc-finger</keyword>
<reference evidence="6" key="4">
    <citation type="submission" date="2025-09" db="UniProtKB">
        <authorList>
            <consortium name="Ensembl"/>
        </authorList>
    </citation>
    <scope>IDENTIFICATION</scope>
    <source>
        <strain evidence="6">JP 163 A</strain>
    </source>
</reference>
<dbReference type="PANTHER" id="PTHR15491">
    <property type="match status" value="1"/>
</dbReference>
<dbReference type="InterPro" id="IPR013087">
    <property type="entry name" value="Znf_C2H2_type"/>
</dbReference>
<organism evidence="6 7">
    <name type="scientific">Xiphophorus maculatus</name>
    <name type="common">Southern platyfish</name>
    <name type="synonym">Platypoecilus maculatus</name>
    <dbReference type="NCBI Taxonomy" id="8083"/>
    <lineage>
        <taxon>Eukaryota</taxon>
        <taxon>Metazoa</taxon>
        <taxon>Chordata</taxon>
        <taxon>Craniata</taxon>
        <taxon>Vertebrata</taxon>
        <taxon>Euteleostomi</taxon>
        <taxon>Actinopterygii</taxon>
        <taxon>Neopterygii</taxon>
        <taxon>Teleostei</taxon>
        <taxon>Neoteleostei</taxon>
        <taxon>Acanthomorphata</taxon>
        <taxon>Ovalentaria</taxon>
        <taxon>Atherinomorphae</taxon>
        <taxon>Cyprinodontiformes</taxon>
        <taxon>Poeciliidae</taxon>
        <taxon>Poeciliinae</taxon>
        <taxon>Xiphophorus</taxon>
    </lineage>
</organism>
<dbReference type="Gene3D" id="3.30.160.60">
    <property type="entry name" value="Classic Zinc Finger"/>
    <property type="match status" value="2"/>
</dbReference>
<evidence type="ECO:0000259" key="5">
    <source>
        <dbReference type="PROSITE" id="PS00028"/>
    </source>
</evidence>
<dbReference type="InterPro" id="IPR022755">
    <property type="entry name" value="Znf_C2H2_jaz"/>
</dbReference>
<dbReference type="Ensembl" id="ENSXMAT00000042157.1">
    <property type="protein sequence ID" value="ENSXMAP00000034973.1"/>
    <property type="gene ID" value="ENSXMAG00000028127.1"/>
</dbReference>
<dbReference type="InterPro" id="IPR026811">
    <property type="entry name" value="CIZ1"/>
</dbReference>
<name>A0A3B5QUR1_XIPMA</name>
<dbReference type="GO" id="GO:0003676">
    <property type="term" value="F:nucleic acid binding"/>
    <property type="evidence" value="ECO:0007669"/>
    <property type="project" value="InterPro"/>
</dbReference>
<keyword evidence="1" id="KW-0479">Metal-binding</keyword>
<dbReference type="InterPro" id="IPR036236">
    <property type="entry name" value="Znf_C2H2_sf"/>
</dbReference>
<dbReference type="OrthoDB" id="6378952at2759"/>
<evidence type="ECO:0000313" key="7">
    <source>
        <dbReference type="Proteomes" id="UP000002852"/>
    </source>
</evidence>
<dbReference type="SMART" id="SM00451">
    <property type="entry name" value="ZnF_U1"/>
    <property type="match status" value="3"/>
</dbReference>
<dbReference type="AlphaFoldDB" id="A0A3B5QUR1"/>
<evidence type="ECO:0000313" key="6">
    <source>
        <dbReference type="Ensembl" id="ENSXMAP00000034973.1"/>
    </source>
</evidence>
<protein>
    <submittedName>
        <fullName evidence="6">Cip1-interacting zinc finger protein-like</fullName>
    </submittedName>
</protein>
<dbReference type="GO" id="GO:0005634">
    <property type="term" value="C:nucleus"/>
    <property type="evidence" value="ECO:0007669"/>
    <property type="project" value="TreeGrafter"/>
</dbReference>
<feature type="domain" description="C2H2-type" evidence="5">
    <location>
        <begin position="235"/>
        <end position="257"/>
    </location>
</feature>
<proteinExistence type="predicted"/>
<evidence type="ECO:0000256" key="2">
    <source>
        <dbReference type="ARBA" id="ARBA00022771"/>
    </source>
</evidence>
<feature type="region of interest" description="Disordered" evidence="4">
    <location>
        <begin position="367"/>
        <end position="388"/>
    </location>
</feature>
<keyword evidence="3" id="KW-0862">Zinc</keyword>
<feature type="region of interest" description="Disordered" evidence="4">
    <location>
        <begin position="1"/>
        <end position="117"/>
    </location>
</feature>
<dbReference type="SMART" id="SM00355">
    <property type="entry name" value="ZnF_C2H2"/>
    <property type="match status" value="3"/>
</dbReference>